<dbReference type="GO" id="GO:0055085">
    <property type="term" value="P:transmembrane transport"/>
    <property type="evidence" value="ECO:0007669"/>
    <property type="project" value="InterPro"/>
</dbReference>
<evidence type="ECO:0000256" key="4">
    <source>
        <dbReference type="ARBA" id="ARBA00022692"/>
    </source>
</evidence>
<feature type="chain" id="PRO_5031410473" description="Mitochondrial carrier protein" evidence="11">
    <location>
        <begin position="27"/>
        <end position="352"/>
    </location>
</feature>
<sequence>MVGIMRIRGRVALLAVMAATTTGSMGLQMFHEQGRGPLPFLRAPRTALCSVQLPSMKSIQHDVKHMFDFIPDGLRTPIVNAWAATLAGLAAYLVATPIEALKTGLQTWPGSTWVGVAQRIVERRGPAGFLYGLDAMWWAGVPYSIVMYSIYQPIKNRVNELLGGKQPMVGQTMGAAIAEIIGLTVFIPGELVRMRMMNNPGLYASFLQGLPDLTKNGFGGMYRGFKVTMIRDVPYTALQFVLFENIRQWCMRQSPDGSVTFLESLGVGIVSAIFASTFTIPLDVLKSNIMTSSGSASLRKMSTTLIKNGGLSSMFKGFLPYTVINGAKWSSSMAVYSTTRDFYGLKSTGGAH</sequence>
<dbReference type="PROSITE" id="PS50920">
    <property type="entry name" value="SOLCAR"/>
    <property type="match status" value="3"/>
</dbReference>
<dbReference type="InterPro" id="IPR002067">
    <property type="entry name" value="MCP"/>
</dbReference>
<keyword evidence="3 9" id="KW-0813">Transport</keyword>
<evidence type="ECO:0000256" key="11">
    <source>
        <dbReference type="SAM" id="SignalP"/>
    </source>
</evidence>
<dbReference type="InterPro" id="IPR018108">
    <property type="entry name" value="MCP_transmembrane"/>
</dbReference>
<proteinExistence type="inferred from homology"/>
<comment type="similarity">
    <text evidence="2 9">Belongs to the mitochondrial carrier (TC 2.A.29) family.</text>
</comment>
<feature type="repeat" description="Solcar" evidence="8">
    <location>
        <begin position="75"/>
        <end position="157"/>
    </location>
</feature>
<keyword evidence="7 8" id="KW-0472">Membrane</keyword>
<keyword evidence="4 8" id="KW-0812">Transmembrane</keyword>
<feature type="repeat" description="Solcar" evidence="8">
    <location>
        <begin position="166"/>
        <end position="249"/>
    </location>
</feature>
<feature type="transmembrane region" description="Helical" evidence="10">
    <location>
        <begin position="171"/>
        <end position="192"/>
    </location>
</feature>
<evidence type="ECO:0000313" key="12">
    <source>
        <dbReference type="EMBL" id="CAE2321761.1"/>
    </source>
</evidence>
<dbReference type="Gene3D" id="1.50.40.10">
    <property type="entry name" value="Mitochondrial carrier domain"/>
    <property type="match status" value="1"/>
</dbReference>
<evidence type="ECO:0000256" key="6">
    <source>
        <dbReference type="ARBA" id="ARBA00022989"/>
    </source>
</evidence>
<dbReference type="AlphaFoldDB" id="A0A7S4U8S5"/>
<dbReference type="PANTHER" id="PTHR45667">
    <property type="entry name" value="S-ADENOSYLMETHIONINE MITOCHONDRIAL CARRIER PROTEIN"/>
    <property type="match status" value="1"/>
</dbReference>
<name>A0A7S4U8S5_GUITH</name>
<evidence type="ECO:0000256" key="1">
    <source>
        <dbReference type="ARBA" id="ARBA00004141"/>
    </source>
</evidence>
<evidence type="ECO:0000256" key="3">
    <source>
        <dbReference type="ARBA" id="ARBA00022448"/>
    </source>
</evidence>
<keyword evidence="5" id="KW-0677">Repeat</keyword>
<organism evidence="12">
    <name type="scientific">Guillardia theta</name>
    <name type="common">Cryptophyte</name>
    <name type="synonym">Cryptomonas phi</name>
    <dbReference type="NCBI Taxonomy" id="55529"/>
    <lineage>
        <taxon>Eukaryota</taxon>
        <taxon>Cryptophyceae</taxon>
        <taxon>Pyrenomonadales</taxon>
        <taxon>Geminigeraceae</taxon>
        <taxon>Guillardia</taxon>
    </lineage>
</organism>
<evidence type="ECO:0000256" key="7">
    <source>
        <dbReference type="ARBA" id="ARBA00023136"/>
    </source>
</evidence>
<dbReference type="EMBL" id="HBKN01035554">
    <property type="protein sequence ID" value="CAE2321761.1"/>
    <property type="molecule type" value="Transcribed_RNA"/>
</dbReference>
<evidence type="ECO:0000256" key="5">
    <source>
        <dbReference type="ARBA" id="ARBA00022737"/>
    </source>
</evidence>
<feature type="transmembrane region" description="Helical" evidence="10">
    <location>
        <begin position="129"/>
        <end position="151"/>
    </location>
</feature>
<accession>A0A7S4U8S5</accession>
<feature type="signal peptide" evidence="11">
    <location>
        <begin position="1"/>
        <end position="26"/>
    </location>
</feature>
<gene>
    <name evidence="12" type="ORF">GTHE00462_LOCUS27747</name>
</gene>
<dbReference type="InterPro" id="IPR023395">
    <property type="entry name" value="MCP_dom_sf"/>
</dbReference>
<feature type="transmembrane region" description="Helical" evidence="10">
    <location>
        <begin position="78"/>
        <end position="95"/>
    </location>
</feature>
<dbReference type="Pfam" id="PF00153">
    <property type="entry name" value="Mito_carr"/>
    <property type="match status" value="3"/>
</dbReference>
<dbReference type="GO" id="GO:0016020">
    <property type="term" value="C:membrane"/>
    <property type="evidence" value="ECO:0007669"/>
    <property type="project" value="UniProtKB-SubCell"/>
</dbReference>
<evidence type="ECO:0000256" key="9">
    <source>
        <dbReference type="RuleBase" id="RU000488"/>
    </source>
</evidence>
<evidence type="ECO:0000256" key="8">
    <source>
        <dbReference type="PROSITE-ProRule" id="PRU00282"/>
    </source>
</evidence>
<reference evidence="12" key="1">
    <citation type="submission" date="2021-01" db="EMBL/GenBank/DDBJ databases">
        <authorList>
            <person name="Corre E."/>
            <person name="Pelletier E."/>
            <person name="Niang G."/>
            <person name="Scheremetjew M."/>
            <person name="Finn R."/>
            <person name="Kale V."/>
            <person name="Holt S."/>
            <person name="Cochrane G."/>
            <person name="Meng A."/>
            <person name="Brown T."/>
            <person name="Cohen L."/>
        </authorList>
    </citation>
    <scope>NUCLEOTIDE SEQUENCE</scope>
    <source>
        <strain evidence="12">CCMP 2712</strain>
    </source>
</reference>
<dbReference type="PRINTS" id="PR00926">
    <property type="entry name" value="MITOCARRIER"/>
</dbReference>
<dbReference type="SUPFAM" id="SSF103506">
    <property type="entry name" value="Mitochondrial carrier"/>
    <property type="match status" value="1"/>
</dbReference>
<protein>
    <recommendedName>
        <fullName evidence="13">Mitochondrial carrier protein</fullName>
    </recommendedName>
</protein>
<feature type="repeat" description="Solcar" evidence="8">
    <location>
        <begin position="259"/>
        <end position="342"/>
    </location>
</feature>
<evidence type="ECO:0008006" key="13">
    <source>
        <dbReference type="Google" id="ProtNLM"/>
    </source>
</evidence>
<keyword evidence="11" id="KW-0732">Signal</keyword>
<comment type="subcellular location">
    <subcellularLocation>
        <location evidence="1">Membrane</location>
        <topology evidence="1">Multi-pass membrane protein</topology>
    </subcellularLocation>
</comment>
<evidence type="ECO:0000256" key="2">
    <source>
        <dbReference type="ARBA" id="ARBA00006375"/>
    </source>
</evidence>
<keyword evidence="6 10" id="KW-1133">Transmembrane helix</keyword>
<evidence type="ECO:0000256" key="10">
    <source>
        <dbReference type="SAM" id="Phobius"/>
    </source>
</evidence>